<dbReference type="InterPro" id="IPR006143">
    <property type="entry name" value="RND_pump_MFP"/>
</dbReference>
<dbReference type="InterPro" id="IPR058792">
    <property type="entry name" value="Beta-barrel_RND_2"/>
</dbReference>
<dbReference type="PANTHER" id="PTHR30469">
    <property type="entry name" value="MULTIDRUG RESISTANCE PROTEIN MDTA"/>
    <property type="match status" value="1"/>
</dbReference>
<dbReference type="EMBL" id="JBHUDY010000001">
    <property type="protein sequence ID" value="MFD1611495.1"/>
    <property type="molecule type" value="Genomic_DNA"/>
</dbReference>
<evidence type="ECO:0000313" key="5">
    <source>
        <dbReference type="EMBL" id="MFD1611495.1"/>
    </source>
</evidence>
<proteinExistence type="inferred from homology"/>
<dbReference type="Pfam" id="PF25954">
    <property type="entry name" value="Beta-barrel_RND_2"/>
    <property type="match status" value="1"/>
</dbReference>
<reference evidence="6" key="1">
    <citation type="journal article" date="2019" name="Int. J. Syst. Evol. Microbiol.">
        <title>The Global Catalogue of Microorganisms (GCM) 10K type strain sequencing project: providing services to taxonomists for standard genome sequencing and annotation.</title>
        <authorList>
            <consortium name="The Broad Institute Genomics Platform"/>
            <consortium name="The Broad Institute Genome Sequencing Center for Infectious Disease"/>
            <person name="Wu L."/>
            <person name="Ma J."/>
        </authorList>
    </citation>
    <scope>NUCLEOTIDE SEQUENCE [LARGE SCALE GENOMIC DNA]</scope>
    <source>
        <strain evidence="6">CGMCC 1.16275</strain>
    </source>
</reference>
<dbReference type="InterPro" id="IPR058625">
    <property type="entry name" value="MdtA-like_BSH"/>
</dbReference>
<evidence type="ECO:0000313" key="6">
    <source>
        <dbReference type="Proteomes" id="UP001597115"/>
    </source>
</evidence>
<name>A0ABW4I302_9SPHN</name>
<feature type="chain" id="PRO_5046636673" evidence="2">
    <location>
        <begin position="21"/>
        <end position="357"/>
    </location>
</feature>
<feature type="signal peptide" evidence="2">
    <location>
        <begin position="1"/>
        <end position="20"/>
    </location>
</feature>
<dbReference type="Pfam" id="PF25917">
    <property type="entry name" value="BSH_RND"/>
    <property type="match status" value="1"/>
</dbReference>
<dbReference type="Gene3D" id="2.40.420.20">
    <property type="match status" value="1"/>
</dbReference>
<dbReference type="PROSITE" id="PS51257">
    <property type="entry name" value="PROKAR_LIPOPROTEIN"/>
    <property type="match status" value="1"/>
</dbReference>
<organism evidence="5 6">
    <name type="scientific">Sphingomonas tabacisoli</name>
    <dbReference type="NCBI Taxonomy" id="2249466"/>
    <lineage>
        <taxon>Bacteria</taxon>
        <taxon>Pseudomonadati</taxon>
        <taxon>Pseudomonadota</taxon>
        <taxon>Alphaproteobacteria</taxon>
        <taxon>Sphingomonadales</taxon>
        <taxon>Sphingomonadaceae</taxon>
        <taxon>Sphingomonas</taxon>
    </lineage>
</organism>
<dbReference type="RefSeq" id="WP_380888086.1">
    <property type="nucleotide sequence ID" value="NZ_JBHUDY010000001.1"/>
</dbReference>
<dbReference type="NCBIfam" id="TIGR01730">
    <property type="entry name" value="RND_mfp"/>
    <property type="match status" value="1"/>
</dbReference>
<evidence type="ECO:0000259" key="3">
    <source>
        <dbReference type="Pfam" id="PF25917"/>
    </source>
</evidence>
<keyword evidence="2" id="KW-0732">Signal</keyword>
<evidence type="ECO:0000256" key="2">
    <source>
        <dbReference type="SAM" id="SignalP"/>
    </source>
</evidence>
<dbReference type="SUPFAM" id="SSF111369">
    <property type="entry name" value="HlyD-like secretion proteins"/>
    <property type="match status" value="1"/>
</dbReference>
<comment type="caution">
    <text evidence="5">The sequence shown here is derived from an EMBL/GenBank/DDBJ whole genome shotgun (WGS) entry which is preliminary data.</text>
</comment>
<sequence length="357" mass="37275">MRVAPLLLSSLLLAGCGSGANEEAQNARAAAMPRAVSAGKIERRAIAQDLLVSGVLVAREEAAVSSQLSGFAVAHVYVDQDDQVRAGQPLAVLDDSLLRADIEQQRAVVAQQRIAAEKARSEAARVSGLENAGVLSSEAITERRLGARTAGATLAQAQAALKALLVRQGFMTIRAPVSGRILSRAVRPGDIAAPGTIMFRIARDNLVELDAEVPEQSINLVRPGQPATLTLPSGLTLPGTVRLVSAEIDPQTKLGRARILMGPDRALRPGGFAEAHLTVAEAEVPAVRQSAIRHESGTASVMILDSDNRVRSRPVHTGASSGGWIAVIDGPAIGTRVLIGGQGFVLDGDKVAPRMVP</sequence>
<dbReference type="Gene3D" id="2.40.50.100">
    <property type="match status" value="1"/>
</dbReference>
<gene>
    <name evidence="5" type="ORF">ACFSCW_06735</name>
</gene>
<dbReference type="Gene3D" id="2.40.30.170">
    <property type="match status" value="1"/>
</dbReference>
<dbReference type="PANTHER" id="PTHR30469:SF15">
    <property type="entry name" value="HLYD FAMILY OF SECRETION PROTEINS"/>
    <property type="match status" value="1"/>
</dbReference>
<evidence type="ECO:0000256" key="1">
    <source>
        <dbReference type="ARBA" id="ARBA00009477"/>
    </source>
</evidence>
<protein>
    <submittedName>
        <fullName evidence="5">Efflux RND transporter periplasmic adaptor subunit</fullName>
    </submittedName>
</protein>
<comment type="similarity">
    <text evidence="1">Belongs to the membrane fusion protein (MFP) (TC 8.A.1) family.</text>
</comment>
<dbReference type="Gene3D" id="1.10.287.470">
    <property type="entry name" value="Helix hairpin bin"/>
    <property type="match status" value="1"/>
</dbReference>
<keyword evidence="6" id="KW-1185">Reference proteome</keyword>
<feature type="domain" description="CusB-like beta-barrel" evidence="4">
    <location>
        <begin position="209"/>
        <end position="278"/>
    </location>
</feature>
<evidence type="ECO:0000259" key="4">
    <source>
        <dbReference type="Pfam" id="PF25954"/>
    </source>
</evidence>
<dbReference type="Proteomes" id="UP001597115">
    <property type="component" value="Unassembled WGS sequence"/>
</dbReference>
<feature type="domain" description="Multidrug resistance protein MdtA-like barrel-sandwich hybrid" evidence="3">
    <location>
        <begin position="61"/>
        <end position="196"/>
    </location>
</feature>
<accession>A0ABW4I302</accession>